<feature type="transmembrane region" description="Helical" evidence="7">
    <location>
        <begin position="424"/>
        <end position="446"/>
    </location>
</feature>
<feature type="transmembrane region" description="Helical" evidence="7">
    <location>
        <begin position="349"/>
        <end position="367"/>
    </location>
</feature>
<reference evidence="9" key="1">
    <citation type="submission" date="2023-06" db="EMBL/GenBank/DDBJ databases">
        <title>Identification of two novel mycobacterium reveal diversities and complexities of Mycobacterium gordonae clade.</title>
        <authorList>
            <person name="Matsumoto Y."/>
            <person name="Nakamura S."/>
            <person name="Motooka D."/>
            <person name="Fukushima K."/>
        </authorList>
    </citation>
    <scope>NUCLEOTIDE SEQUENCE</scope>
    <source>
        <strain evidence="9">TY812</strain>
    </source>
</reference>
<feature type="transmembrane region" description="Helical" evidence="7">
    <location>
        <begin position="400"/>
        <end position="418"/>
    </location>
</feature>
<sequence>MTGVSELRRVRVVSAAPDHIRVSVFGGRTQLDIALPLDVPVSGFVPEVARLISSRDAEEDSKDERRTFWVLSRFHSGAELRPEQTLRDAGVVNGELLRLTPRQALTPPTLYDDVVDAVGRLNKSAYAAWDSVSARWMAFAGVHLASLAMVYCLIAPTGTVNRYLIVGVAGAVVLALIGGATMAHRSYGLHDVAAALGWAAIPITAGIAFAVLGQYGYSGLAAACGSVSVLCAVYDRVIGTGRWAYLAAALTFGLVAVVLVARALHARADIVTVTGAVVATLGCLVVRRLTSRLGRFETPTVTVETKREDWDFENPFEPSAATDNGDSGTAMPTAEAVWNRAKSASVTRAGLLTGLAAAAAVCVTLLLRTVVDWPAVVFALAVAAALALRSRTFHSWFERAAVAIPAVVVLVSTCVTAQNGSAPMPLAALGVLLAVAVGAACAGLMMPTYGAPRRVDTLLSYAEYLAVGSLIPLVLWVVGVYQRLGI</sequence>
<dbReference type="EMBL" id="JAUFSA010000001">
    <property type="protein sequence ID" value="MDP7733588.1"/>
    <property type="molecule type" value="Genomic_DNA"/>
</dbReference>
<name>A0AAJ1RXW5_9MYCO</name>
<evidence type="ECO:0000259" key="8">
    <source>
        <dbReference type="Pfam" id="PF19053"/>
    </source>
</evidence>
<keyword evidence="4 7" id="KW-0812">Transmembrane</keyword>
<feature type="transmembrane region" description="Helical" evidence="7">
    <location>
        <begin position="192"/>
        <end position="211"/>
    </location>
</feature>
<dbReference type="RefSeq" id="WP_232004171.1">
    <property type="nucleotide sequence ID" value="NZ_JAUFSA010000001.1"/>
</dbReference>
<proteinExistence type="inferred from homology"/>
<feature type="domain" description="EccD-like transmembrane" evidence="8">
    <location>
        <begin position="134"/>
        <end position="483"/>
    </location>
</feature>
<feature type="transmembrane region" description="Helical" evidence="7">
    <location>
        <begin position="373"/>
        <end position="388"/>
    </location>
</feature>
<dbReference type="InterPro" id="IPR024962">
    <property type="entry name" value="YukD-like"/>
</dbReference>
<evidence type="ECO:0000256" key="4">
    <source>
        <dbReference type="ARBA" id="ARBA00022692"/>
    </source>
</evidence>
<dbReference type="Proteomes" id="UP001229081">
    <property type="component" value="Unassembled WGS sequence"/>
</dbReference>
<dbReference type="NCBIfam" id="TIGR03920">
    <property type="entry name" value="T7SS_EccD"/>
    <property type="match status" value="1"/>
</dbReference>
<comment type="subcellular location">
    <subcellularLocation>
        <location evidence="1">Cell membrane</location>
        <topology evidence="1">Multi-pass membrane protein</topology>
    </subcellularLocation>
</comment>
<keyword evidence="6 7" id="KW-0472">Membrane</keyword>
<evidence type="ECO:0000313" key="10">
    <source>
        <dbReference type="Proteomes" id="UP001229081"/>
    </source>
</evidence>
<keyword evidence="3" id="KW-1003">Cell membrane</keyword>
<evidence type="ECO:0000256" key="7">
    <source>
        <dbReference type="SAM" id="Phobius"/>
    </source>
</evidence>
<dbReference type="AlphaFoldDB" id="A0AAJ1RXW5"/>
<feature type="transmembrane region" description="Helical" evidence="7">
    <location>
        <begin position="458"/>
        <end position="481"/>
    </location>
</feature>
<accession>A0AAJ1RXW5</accession>
<evidence type="ECO:0000256" key="2">
    <source>
        <dbReference type="ARBA" id="ARBA00006162"/>
    </source>
</evidence>
<comment type="caution">
    <text evidence="9">The sequence shown here is derived from an EMBL/GenBank/DDBJ whole genome shotgun (WGS) entry which is preliminary data.</text>
</comment>
<evidence type="ECO:0000256" key="1">
    <source>
        <dbReference type="ARBA" id="ARBA00004651"/>
    </source>
</evidence>
<evidence type="ECO:0000256" key="6">
    <source>
        <dbReference type="ARBA" id="ARBA00023136"/>
    </source>
</evidence>
<evidence type="ECO:0000256" key="3">
    <source>
        <dbReference type="ARBA" id="ARBA00022475"/>
    </source>
</evidence>
<feature type="transmembrane region" description="Helical" evidence="7">
    <location>
        <begin position="162"/>
        <end position="180"/>
    </location>
</feature>
<comment type="similarity">
    <text evidence="2">Belongs to the EccD/Snm4 family.</text>
</comment>
<dbReference type="InterPro" id="IPR006707">
    <property type="entry name" value="T7SS_EccD"/>
</dbReference>
<dbReference type="GO" id="GO:0005886">
    <property type="term" value="C:plasma membrane"/>
    <property type="evidence" value="ECO:0007669"/>
    <property type="project" value="UniProtKB-SubCell"/>
</dbReference>
<feature type="transmembrane region" description="Helical" evidence="7">
    <location>
        <begin position="243"/>
        <end position="264"/>
    </location>
</feature>
<feature type="transmembrane region" description="Helical" evidence="7">
    <location>
        <begin position="136"/>
        <end position="156"/>
    </location>
</feature>
<organism evidence="9 10">
    <name type="scientific">Mycobacterium paragordonae</name>
    <dbReference type="NCBI Taxonomy" id="1389713"/>
    <lineage>
        <taxon>Bacteria</taxon>
        <taxon>Bacillati</taxon>
        <taxon>Actinomycetota</taxon>
        <taxon>Actinomycetes</taxon>
        <taxon>Mycobacteriales</taxon>
        <taxon>Mycobacteriaceae</taxon>
        <taxon>Mycobacterium</taxon>
    </lineage>
</organism>
<dbReference type="Pfam" id="PF08817">
    <property type="entry name" value="YukD"/>
    <property type="match status" value="1"/>
</dbReference>
<dbReference type="Gene3D" id="3.10.20.90">
    <property type="entry name" value="Phosphatidylinositol 3-kinase Catalytic Subunit, Chain A, domain 1"/>
    <property type="match status" value="1"/>
</dbReference>
<dbReference type="PIRSF" id="PIRSF017804">
    <property type="entry name" value="Secretion_EccD1"/>
    <property type="match status" value="1"/>
</dbReference>
<feature type="transmembrane region" description="Helical" evidence="7">
    <location>
        <begin position="270"/>
        <end position="286"/>
    </location>
</feature>
<evidence type="ECO:0000313" key="9">
    <source>
        <dbReference type="EMBL" id="MDP7733588.1"/>
    </source>
</evidence>
<dbReference type="InterPro" id="IPR044049">
    <property type="entry name" value="EccD_transm"/>
</dbReference>
<keyword evidence="5 7" id="KW-1133">Transmembrane helix</keyword>
<gene>
    <name evidence="9" type="primary">eccD</name>
    <name evidence="9" type="ORF">QXL92_02300</name>
</gene>
<dbReference type="Pfam" id="PF19053">
    <property type="entry name" value="EccD"/>
    <property type="match status" value="1"/>
</dbReference>
<evidence type="ECO:0000256" key="5">
    <source>
        <dbReference type="ARBA" id="ARBA00022989"/>
    </source>
</evidence>
<protein>
    <submittedName>
        <fullName evidence="9">Type VII secretion integral membrane protein EccD</fullName>
    </submittedName>
</protein>